<dbReference type="SFLD" id="SFLDG01082">
    <property type="entry name" value="B12-binding_domain_containing"/>
    <property type="match status" value="1"/>
</dbReference>
<dbReference type="EMBL" id="AP013035">
    <property type="protein sequence ID" value="BAT72322.1"/>
    <property type="molecule type" value="Genomic_DNA"/>
</dbReference>
<gene>
    <name evidence="9" type="ORF">TST_1536</name>
</gene>
<dbReference type="GO" id="GO:0051539">
    <property type="term" value="F:4 iron, 4 sulfur cluster binding"/>
    <property type="evidence" value="ECO:0007669"/>
    <property type="project" value="UniProtKB-KW"/>
</dbReference>
<dbReference type="InterPro" id="IPR058240">
    <property type="entry name" value="rSAM_sf"/>
</dbReference>
<dbReference type="PROSITE" id="PS01278">
    <property type="entry name" value="MTTASE_RADICAL"/>
    <property type="match status" value="1"/>
</dbReference>
<dbReference type="GO" id="GO:0046872">
    <property type="term" value="F:metal ion binding"/>
    <property type="evidence" value="ECO:0007669"/>
    <property type="project" value="UniProtKB-KW"/>
</dbReference>
<evidence type="ECO:0000256" key="6">
    <source>
        <dbReference type="ARBA" id="ARBA00023014"/>
    </source>
</evidence>
<evidence type="ECO:0000256" key="5">
    <source>
        <dbReference type="ARBA" id="ARBA00023004"/>
    </source>
</evidence>
<dbReference type="AlphaFoldDB" id="A0A0S3QVI0"/>
<dbReference type="CDD" id="cd01335">
    <property type="entry name" value="Radical_SAM"/>
    <property type="match status" value="1"/>
</dbReference>
<dbReference type="SFLD" id="SFLDG01123">
    <property type="entry name" value="methyltransferase_(Class_B)"/>
    <property type="match status" value="1"/>
</dbReference>
<dbReference type="InterPro" id="IPR051198">
    <property type="entry name" value="BchE-like"/>
</dbReference>
<reference evidence="10" key="1">
    <citation type="journal article" date="2018" name="Science">
        <title>A primordial and reversible TCA cycle in a facultatively chemolithoautotrophic thermophile.</title>
        <authorList>
            <person name="Nunoura T."/>
            <person name="Chikaraishi Y."/>
            <person name="Izaki R."/>
            <person name="Suwa T."/>
            <person name="Sato T."/>
            <person name="Harada T."/>
            <person name="Mori K."/>
            <person name="Kato Y."/>
            <person name="Miyazaki M."/>
            <person name="Shimamura S."/>
            <person name="Yanagawa K."/>
            <person name="Shuto A."/>
            <person name="Ohkouchi N."/>
            <person name="Fujita N."/>
            <person name="Takaki Y."/>
            <person name="Atomi H."/>
            <person name="Takai K."/>
        </authorList>
    </citation>
    <scope>NUCLEOTIDE SEQUENCE [LARGE SCALE GENOMIC DNA]</scope>
    <source>
        <strain evidence="10">DSM 17441 / JCM 13301 / NBRC 103674 / ABI70S6</strain>
    </source>
</reference>
<dbReference type="Pfam" id="PF04055">
    <property type="entry name" value="Radical_SAM"/>
    <property type="match status" value="1"/>
</dbReference>
<dbReference type="GO" id="GO:0003824">
    <property type="term" value="F:catalytic activity"/>
    <property type="evidence" value="ECO:0007669"/>
    <property type="project" value="InterPro"/>
</dbReference>
<dbReference type="Pfam" id="PF02310">
    <property type="entry name" value="B12-binding"/>
    <property type="match status" value="1"/>
</dbReference>
<accession>A0A0S3QVI0</accession>
<dbReference type="InterPro" id="IPR023980">
    <property type="entry name" value="CHP04013_B12-bd/rSAM"/>
</dbReference>
<dbReference type="Proteomes" id="UP000063234">
    <property type="component" value="Chromosome"/>
</dbReference>
<evidence type="ECO:0000259" key="8">
    <source>
        <dbReference type="PROSITE" id="PS51918"/>
    </source>
</evidence>
<dbReference type="STRING" id="1298851.TST_1536"/>
<dbReference type="SUPFAM" id="SSF102114">
    <property type="entry name" value="Radical SAM enzymes"/>
    <property type="match status" value="1"/>
</dbReference>
<evidence type="ECO:0000259" key="7">
    <source>
        <dbReference type="PROSITE" id="PS51332"/>
    </source>
</evidence>
<keyword evidence="10" id="KW-1185">Reference proteome</keyword>
<dbReference type="CDD" id="cd02068">
    <property type="entry name" value="radical_SAM_B12_BD"/>
    <property type="match status" value="1"/>
</dbReference>
<dbReference type="InterPro" id="IPR023404">
    <property type="entry name" value="rSAM_horseshoe"/>
</dbReference>
<evidence type="ECO:0000256" key="4">
    <source>
        <dbReference type="ARBA" id="ARBA00022723"/>
    </source>
</evidence>
<keyword evidence="3" id="KW-0949">S-adenosyl-L-methionine</keyword>
<feature type="domain" description="Radical SAM core" evidence="8">
    <location>
        <begin position="134"/>
        <end position="368"/>
    </location>
</feature>
<dbReference type="InterPro" id="IPR006638">
    <property type="entry name" value="Elp3/MiaA/NifB-like_rSAM"/>
</dbReference>
<dbReference type="OrthoDB" id="9801424at2"/>
<dbReference type="InterPro" id="IPR007197">
    <property type="entry name" value="rSAM"/>
</dbReference>
<dbReference type="SMART" id="SM00729">
    <property type="entry name" value="Elp3"/>
    <property type="match status" value="1"/>
</dbReference>
<comment type="cofactor">
    <cofactor evidence="1">
        <name>[4Fe-4S] cluster</name>
        <dbReference type="ChEBI" id="CHEBI:49883"/>
    </cofactor>
</comment>
<dbReference type="KEGG" id="ttk:TST_1536"/>
<dbReference type="InterPro" id="IPR036724">
    <property type="entry name" value="Cobalamin-bd_sf"/>
</dbReference>
<feature type="domain" description="B12-binding" evidence="7">
    <location>
        <begin position="1"/>
        <end position="119"/>
    </location>
</feature>
<keyword evidence="5" id="KW-0408">Iron</keyword>
<dbReference type="InterPro" id="IPR006158">
    <property type="entry name" value="Cobalamin-bd"/>
</dbReference>
<sequence>MRLAFRLSRYNRYSFVPLFTPIAKLGINPVVVDSLQKLLEVGPDVVFYSIMTPHKDEVYEEVKKLKMVNPAIICVAGGPHPTALPKEVLDAGFDVVVRGEGELIVQKVVRDIKAGKHDKLYKGMKNKDLNYFLAHSPYTAPIELVRGCPFGCTFCQVTYMFGKMPRYRGLDTVLKEAAMLRKRGRRFVRFIAPNALSYMSPDGVTPNIKVLKELFNRLKEMGFDQIYFGSFPSEVRPDSVNKEAVELMATYCANKRVVVGAQSGSDERLYKLKRGHTVKDVERAIRILNDYGFEVSVDFIFGFPEETDKEVTETLNFIEKLFTKYKVKVHAHAFIPLPGTPLWRSIPSEIPRWVKRVLHQWERDGLLDGNWAQQEYIRRKDWKDR</sequence>
<evidence type="ECO:0000313" key="10">
    <source>
        <dbReference type="Proteomes" id="UP000063234"/>
    </source>
</evidence>
<dbReference type="InterPro" id="IPR020612">
    <property type="entry name" value="Methylthiotransferase_CS"/>
</dbReference>
<name>A0A0S3QVI0_THET7</name>
<dbReference type="SUPFAM" id="SSF52242">
    <property type="entry name" value="Cobalamin (vitamin B12)-binding domain"/>
    <property type="match status" value="1"/>
</dbReference>
<proteinExistence type="predicted"/>
<evidence type="ECO:0000256" key="3">
    <source>
        <dbReference type="ARBA" id="ARBA00022691"/>
    </source>
</evidence>
<dbReference type="Gene3D" id="3.80.30.20">
    <property type="entry name" value="tm_1862 like domain"/>
    <property type="match status" value="1"/>
</dbReference>
<dbReference type="PROSITE" id="PS51332">
    <property type="entry name" value="B12_BINDING"/>
    <property type="match status" value="1"/>
</dbReference>
<organism evidence="9 10">
    <name type="scientific">Thermosulfidibacter takaii (strain DSM 17441 / JCM 13301 / NBRC 103674 / ABI70S6)</name>
    <dbReference type="NCBI Taxonomy" id="1298851"/>
    <lineage>
        <taxon>Bacteria</taxon>
        <taxon>Pseudomonadati</taxon>
        <taxon>Thermosulfidibacterota</taxon>
        <taxon>Thermosulfidibacteria</taxon>
        <taxon>Thermosulfidibacterales</taxon>
        <taxon>Thermosulfidibacteraceae</taxon>
    </lineage>
</organism>
<dbReference type="RefSeq" id="WP_068550388.1">
    <property type="nucleotide sequence ID" value="NZ_AP013035.1"/>
</dbReference>
<evidence type="ECO:0000256" key="1">
    <source>
        <dbReference type="ARBA" id="ARBA00001966"/>
    </source>
</evidence>
<dbReference type="PANTHER" id="PTHR43409:SF17">
    <property type="entry name" value="METHYLTHIOTRANSFERASE MJ0865-RELATED"/>
    <property type="match status" value="1"/>
</dbReference>
<keyword evidence="4" id="KW-0479">Metal-binding</keyword>
<dbReference type="Gene3D" id="3.40.50.280">
    <property type="entry name" value="Cobalamin-binding domain"/>
    <property type="match status" value="1"/>
</dbReference>
<dbReference type="InterPro" id="IPR034466">
    <property type="entry name" value="Methyltransferase_Class_B"/>
</dbReference>
<dbReference type="GO" id="GO:0031419">
    <property type="term" value="F:cobalamin binding"/>
    <property type="evidence" value="ECO:0007669"/>
    <property type="project" value="InterPro"/>
</dbReference>
<protein>
    <submittedName>
        <fullName evidence="9">Radical SAM domain protein</fullName>
    </submittedName>
</protein>
<evidence type="ECO:0000256" key="2">
    <source>
        <dbReference type="ARBA" id="ARBA00022485"/>
    </source>
</evidence>
<keyword evidence="2" id="KW-0004">4Fe-4S</keyword>
<dbReference type="SFLD" id="SFLDS00029">
    <property type="entry name" value="Radical_SAM"/>
    <property type="match status" value="1"/>
</dbReference>
<dbReference type="NCBIfam" id="TIGR04013">
    <property type="entry name" value="B12_SAM_MJ_1487"/>
    <property type="match status" value="1"/>
</dbReference>
<evidence type="ECO:0000313" key="9">
    <source>
        <dbReference type="EMBL" id="BAT72322.1"/>
    </source>
</evidence>
<dbReference type="PANTHER" id="PTHR43409">
    <property type="entry name" value="ANAEROBIC MAGNESIUM-PROTOPORPHYRIN IX MONOMETHYL ESTER CYCLASE-RELATED"/>
    <property type="match status" value="1"/>
</dbReference>
<keyword evidence="6" id="KW-0411">Iron-sulfur</keyword>
<dbReference type="PROSITE" id="PS51918">
    <property type="entry name" value="RADICAL_SAM"/>
    <property type="match status" value="1"/>
</dbReference>